<keyword evidence="12" id="KW-1185">Reference proteome</keyword>
<dbReference type="AlphaFoldDB" id="A0A4R6XT67"/>
<dbReference type="NCBIfam" id="TIGR00400">
    <property type="entry name" value="mgtE"/>
    <property type="match status" value="1"/>
</dbReference>
<evidence type="ECO:0000256" key="1">
    <source>
        <dbReference type="ARBA" id="ARBA00004141"/>
    </source>
</evidence>
<feature type="transmembrane region" description="Helical" evidence="9">
    <location>
        <begin position="428"/>
        <end position="452"/>
    </location>
</feature>
<dbReference type="SMART" id="SM00116">
    <property type="entry name" value="CBS"/>
    <property type="match status" value="1"/>
</dbReference>
<evidence type="ECO:0000256" key="9">
    <source>
        <dbReference type="RuleBase" id="RU362011"/>
    </source>
</evidence>
<comment type="caution">
    <text evidence="11">The sequence shown here is derived from an EMBL/GenBank/DDBJ whole genome shotgun (WGS) entry which is preliminary data.</text>
</comment>
<keyword evidence="6 9" id="KW-1133">Transmembrane helix</keyword>
<dbReference type="RefSeq" id="WP_099018457.1">
    <property type="nucleotide sequence ID" value="NZ_NIHB01000001.1"/>
</dbReference>
<keyword evidence="4 9" id="KW-0812">Transmembrane</keyword>
<sequence length="453" mass="48998">MVESVPNEATEKDISALNDALKEERMGAVTRIVNGIPGAEVALFLESLPVDKRQAVWEVVDEASQGEVLVSLHDEVRDNLIEGMDTDQLVEATRDLDLDDMADIIVDLPEEVSNQLVLSMDKASRDLLNQVLSYDEDSAGGLMNPDVVTVRTDVTVEVVKRYFQFRGSLPTPVGDLFAVGRKGHYIGRIPLGTFLTSDPKTPIKDIIDEDAPAILDKTPASEVAQDFEHNDWISAPVVDDKNILIGRITIDDVVDVIREEAERSVMRMAGLNEEGDMFAPILTSSKRRAVWLGINLLTVLLAAFVIGIFEDTIKEIAVLAALMPVVASMGGIAGSQTLTLMIRGMATGQVGSGNIKDLLSREFMIGVINSFLWAAVLAVLCAFWFKNWDMSVVLGLALGINLVTGALAGVLIPVVLRRMSIDPAIAGGVILTTVTDIVGYVSFLGVATWLLIA</sequence>
<comment type="function">
    <text evidence="9">Acts as a magnesium transporter.</text>
</comment>
<proteinExistence type="inferred from homology"/>
<feature type="transmembrane region" description="Helical" evidence="9">
    <location>
        <begin position="363"/>
        <end position="385"/>
    </location>
</feature>
<dbReference type="InterPro" id="IPR006668">
    <property type="entry name" value="Mg_transptr_MgtE_intracell_dom"/>
</dbReference>
<comment type="subcellular location">
    <subcellularLocation>
        <location evidence="9">Cell membrane</location>
        <topology evidence="9">Multi-pass membrane protein</topology>
    </subcellularLocation>
    <subcellularLocation>
        <location evidence="1">Membrane</location>
        <topology evidence="1">Multi-pass membrane protein</topology>
    </subcellularLocation>
</comment>
<keyword evidence="5 9" id="KW-0460">Magnesium</keyword>
<evidence type="ECO:0000313" key="12">
    <source>
        <dbReference type="Proteomes" id="UP000295724"/>
    </source>
</evidence>
<dbReference type="GO" id="GO:0015095">
    <property type="term" value="F:magnesium ion transmembrane transporter activity"/>
    <property type="evidence" value="ECO:0007669"/>
    <property type="project" value="UniProtKB-UniRule"/>
</dbReference>
<dbReference type="Gene3D" id="3.10.580.10">
    <property type="entry name" value="CBS-domain"/>
    <property type="match status" value="1"/>
</dbReference>
<keyword evidence="7 9" id="KW-0472">Membrane</keyword>
<dbReference type="SMART" id="SM00924">
    <property type="entry name" value="MgtE_N"/>
    <property type="match status" value="1"/>
</dbReference>
<evidence type="ECO:0000256" key="6">
    <source>
        <dbReference type="ARBA" id="ARBA00022989"/>
    </source>
</evidence>
<gene>
    <name evidence="11" type="ORF">C8D91_1598</name>
</gene>
<dbReference type="PANTHER" id="PTHR43773:SF1">
    <property type="entry name" value="MAGNESIUM TRANSPORTER MGTE"/>
    <property type="match status" value="1"/>
</dbReference>
<dbReference type="PROSITE" id="PS51371">
    <property type="entry name" value="CBS"/>
    <property type="match status" value="1"/>
</dbReference>
<dbReference type="SUPFAM" id="SSF158791">
    <property type="entry name" value="MgtE N-terminal domain-like"/>
    <property type="match status" value="1"/>
</dbReference>
<dbReference type="GO" id="GO:0046872">
    <property type="term" value="F:metal ion binding"/>
    <property type="evidence" value="ECO:0007669"/>
    <property type="project" value="UniProtKB-KW"/>
</dbReference>
<dbReference type="GO" id="GO:0005886">
    <property type="term" value="C:plasma membrane"/>
    <property type="evidence" value="ECO:0007669"/>
    <property type="project" value="UniProtKB-SubCell"/>
</dbReference>
<dbReference type="InterPro" id="IPR046342">
    <property type="entry name" value="CBS_dom_sf"/>
</dbReference>
<reference evidence="11 12" key="1">
    <citation type="submission" date="2019-03" db="EMBL/GenBank/DDBJ databases">
        <title>Genomic Encyclopedia of Type Strains, Phase IV (KMG-IV): sequencing the most valuable type-strain genomes for metagenomic binning, comparative biology and taxonomic classification.</title>
        <authorList>
            <person name="Goeker M."/>
        </authorList>
    </citation>
    <scope>NUCLEOTIDE SEQUENCE [LARGE SCALE GENOMIC DNA]</scope>
    <source>
        <strain evidence="11 12">DSM 25488</strain>
    </source>
</reference>
<dbReference type="PANTHER" id="PTHR43773">
    <property type="entry name" value="MAGNESIUM TRANSPORTER MGTE"/>
    <property type="match status" value="1"/>
</dbReference>
<evidence type="ECO:0000256" key="4">
    <source>
        <dbReference type="ARBA" id="ARBA00022692"/>
    </source>
</evidence>
<dbReference type="InterPro" id="IPR036739">
    <property type="entry name" value="SLC41_membr_dom_sf"/>
</dbReference>
<feature type="domain" description="CBS" evidence="10">
    <location>
        <begin position="207"/>
        <end position="263"/>
    </location>
</feature>
<dbReference type="SUPFAM" id="SSF161093">
    <property type="entry name" value="MgtE membrane domain-like"/>
    <property type="match status" value="1"/>
</dbReference>
<keyword evidence="3 9" id="KW-0813">Transport</keyword>
<evidence type="ECO:0000256" key="2">
    <source>
        <dbReference type="ARBA" id="ARBA00009749"/>
    </source>
</evidence>
<comment type="similarity">
    <text evidence="2 9">Belongs to the SLC41A transporter family.</text>
</comment>
<dbReference type="InterPro" id="IPR006667">
    <property type="entry name" value="SLC41_membr_dom"/>
</dbReference>
<evidence type="ECO:0000313" key="11">
    <source>
        <dbReference type="EMBL" id="TDR20623.1"/>
    </source>
</evidence>
<feature type="transmembrane region" description="Helical" evidence="9">
    <location>
        <begin position="321"/>
        <end position="342"/>
    </location>
</feature>
<organism evidence="11 12">
    <name type="scientific">Marinicella litoralis</name>
    <dbReference type="NCBI Taxonomy" id="644220"/>
    <lineage>
        <taxon>Bacteria</taxon>
        <taxon>Pseudomonadati</taxon>
        <taxon>Pseudomonadota</taxon>
        <taxon>Gammaproteobacteria</taxon>
        <taxon>Lysobacterales</taxon>
        <taxon>Marinicellaceae</taxon>
        <taxon>Marinicella</taxon>
    </lineage>
</organism>
<name>A0A4R6XT67_9GAMM</name>
<keyword evidence="9" id="KW-0479">Metal-binding</keyword>
<dbReference type="Gene3D" id="1.25.60.10">
    <property type="entry name" value="MgtE N-terminal domain-like"/>
    <property type="match status" value="1"/>
</dbReference>
<dbReference type="InterPro" id="IPR038076">
    <property type="entry name" value="MgtE_N_sf"/>
</dbReference>
<dbReference type="Gene3D" id="1.10.357.20">
    <property type="entry name" value="SLC41 divalent cation transporters, integral membrane domain"/>
    <property type="match status" value="1"/>
</dbReference>
<dbReference type="EMBL" id="SNZB01000003">
    <property type="protein sequence ID" value="TDR20623.1"/>
    <property type="molecule type" value="Genomic_DNA"/>
</dbReference>
<keyword evidence="8" id="KW-0129">CBS domain</keyword>
<protein>
    <recommendedName>
        <fullName evidence="9">Magnesium transporter MgtE</fullName>
    </recommendedName>
</protein>
<feature type="transmembrane region" description="Helical" evidence="9">
    <location>
        <begin position="391"/>
        <end position="416"/>
    </location>
</feature>
<dbReference type="Pfam" id="PF03448">
    <property type="entry name" value="MgtE_N"/>
    <property type="match status" value="1"/>
</dbReference>
<evidence type="ECO:0000256" key="5">
    <source>
        <dbReference type="ARBA" id="ARBA00022842"/>
    </source>
</evidence>
<comment type="subunit">
    <text evidence="9">Homodimer.</text>
</comment>
<evidence type="ECO:0000259" key="10">
    <source>
        <dbReference type="PROSITE" id="PS51371"/>
    </source>
</evidence>
<feature type="transmembrane region" description="Helical" evidence="9">
    <location>
        <begin position="289"/>
        <end position="309"/>
    </location>
</feature>
<evidence type="ECO:0000256" key="3">
    <source>
        <dbReference type="ARBA" id="ARBA00022448"/>
    </source>
</evidence>
<dbReference type="Proteomes" id="UP000295724">
    <property type="component" value="Unassembled WGS sequence"/>
</dbReference>
<dbReference type="OrthoDB" id="9790355at2"/>
<dbReference type="Pfam" id="PF00571">
    <property type="entry name" value="CBS"/>
    <property type="match status" value="1"/>
</dbReference>
<dbReference type="CDD" id="cd04606">
    <property type="entry name" value="CBS_pair_Mg_transporter"/>
    <property type="match status" value="1"/>
</dbReference>
<keyword evidence="9" id="KW-1003">Cell membrane</keyword>
<accession>A0A4R6XT67</accession>
<evidence type="ECO:0000256" key="8">
    <source>
        <dbReference type="PROSITE-ProRule" id="PRU00703"/>
    </source>
</evidence>
<dbReference type="InterPro" id="IPR000644">
    <property type="entry name" value="CBS_dom"/>
</dbReference>
<dbReference type="SUPFAM" id="SSF54631">
    <property type="entry name" value="CBS-domain pair"/>
    <property type="match status" value="1"/>
</dbReference>
<dbReference type="InterPro" id="IPR006669">
    <property type="entry name" value="MgtE_transporter"/>
</dbReference>
<dbReference type="Pfam" id="PF01769">
    <property type="entry name" value="MgtE"/>
    <property type="match status" value="1"/>
</dbReference>
<evidence type="ECO:0000256" key="7">
    <source>
        <dbReference type="ARBA" id="ARBA00023136"/>
    </source>
</evidence>